<organism evidence="1">
    <name type="scientific">uncultured virus</name>
    <dbReference type="NCBI Taxonomy" id="340016"/>
    <lineage>
        <taxon>Viruses</taxon>
        <taxon>environmental samples</taxon>
    </lineage>
</organism>
<reference evidence="1" key="2">
    <citation type="journal article" date="2017" name="Nat. Commun.">
        <title>Single-virus genomics reveals hidden cosmopolitan and abundant viruses.</title>
        <authorList>
            <person name="Martinez-Hernandez F."/>
            <person name="Fornas O."/>
            <person name="Lluesma Gomez M."/>
            <person name="Bolduc B."/>
            <person name="de la Cruz Pena M.J."/>
            <person name="Martinez J.M."/>
            <person name="Anton J."/>
            <person name="Gasol J.M."/>
            <person name="Rosselli R."/>
            <person name="Rodriguez-Valera F."/>
            <person name="Sullivan M.B."/>
            <person name="Acinas S.G."/>
            <person name="Martinez-Garcia M."/>
        </authorList>
    </citation>
    <scope>NUCLEOTIDE SEQUENCE</scope>
</reference>
<evidence type="ECO:0000313" key="1">
    <source>
        <dbReference type="EMBL" id="ASF00104.1"/>
    </source>
</evidence>
<accession>A0A218MLF7</accession>
<reference evidence="1" key="1">
    <citation type="submission" date="2016-10" db="EMBL/GenBank/DDBJ databases">
        <authorList>
            <person name="Varghese N."/>
        </authorList>
    </citation>
    <scope>NUCLEOTIDE SEQUENCE</scope>
</reference>
<dbReference type="EMBL" id="KY052814">
    <property type="protein sequence ID" value="ASF00104.1"/>
    <property type="molecule type" value="Genomic_DNA"/>
</dbReference>
<proteinExistence type="predicted"/>
<name>A0A218MLF7_9VIRU</name>
<sequence>MIAETWFAVAIMLGVHADGTQDVFIFQQPEEHGHFHTATQCKDYVKDNTISIVKALLNEYGPRPVQKVLCVPEKNVRQFIEERDLDAL</sequence>
<protein>
    <submittedName>
        <fullName evidence="1">Uncharacterized protein</fullName>
    </submittedName>
</protein>